<keyword evidence="18" id="KW-1185">Reference proteome</keyword>
<dbReference type="PANTHER" id="PTHR23255">
    <property type="entry name" value="TRANSFORMING GROWTH FACTOR-BETA RECEPTOR TYPE I AND II"/>
    <property type="match status" value="1"/>
</dbReference>
<keyword evidence="10 15" id="KW-0067">ATP-binding</keyword>
<dbReference type="EMBL" id="LNIX01000001">
    <property type="protein sequence ID" value="OXA62287.1"/>
    <property type="molecule type" value="Genomic_DNA"/>
</dbReference>
<evidence type="ECO:0000313" key="18">
    <source>
        <dbReference type="Proteomes" id="UP000198287"/>
    </source>
</evidence>
<dbReference type="EC" id="2.7.11.30" evidence="15"/>
<comment type="catalytic activity">
    <reaction evidence="15">
        <text>L-threonyl-[receptor-protein] + ATP = O-phospho-L-threonyl-[receptor-protein] + ADP + H(+)</text>
        <dbReference type="Rhea" id="RHEA:44880"/>
        <dbReference type="Rhea" id="RHEA-COMP:11024"/>
        <dbReference type="Rhea" id="RHEA-COMP:11025"/>
        <dbReference type="ChEBI" id="CHEBI:15378"/>
        <dbReference type="ChEBI" id="CHEBI:30013"/>
        <dbReference type="ChEBI" id="CHEBI:30616"/>
        <dbReference type="ChEBI" id="CHEBI:61977"/>
        <dbReference type="ChEBI" id="CHEBI:456216"/>
        <dbReference type="EC" id="2.7.11.30"/>
    </reaction>
</comment>
<dbReference type="Gene3D" id="2.10.60.10">
    <property type="entry name" value="CD59"/>
    <property type="match status" value="1"/>
</dbReference>
<keyword evidence="8 15" id="KW-0547">Nucleotide-binding</keyword>
<evidence type="ECO:0000256" key="11">
    <source>
        <dbReference type="ARBA" id="ARBA00022842"/>
    </source>
</evidence>
<keyword evidence="14 15" id="KW-0675">Receptor</keyword>
<sequence length="510" mass="57786">MFIRFKMESHLISWSVAVFLMVSVFYGACLGLECEYFNITECPTPDKPCEMRRNVTCTSEDPSSHTTSCFALWQRGPAPDSVEVLRFKGCFINNKDCIGMDSCVDRNHKQLKNSSLHTHYCCCESDFCNRDYVWLPKPTSPPVNQKIVEVERNGIRGWAWISVLVASFCILCVIVAFLVHRRVQQKPLPTSTSNLTDEENILLDKSESSHVLTHVDLVEPKATGRFGSVWKATMVGQPDWVAVKILPLREKTSWRLEQEVYSLPLMCDSQLILGYFGARTDPDSMQLWLISEYITNGSLYDYMKGHELSWSEVLKVALTMCQGLSFLHDEISSVKGVKPAVAHRDFKSKNVLLRPDLTACIADFGLAFIFYPSKLVGTNHGQTGTRRYMAPEVLDGAVSFTRDNFQRIDMYACGLVLWELASRCSNQQGPVGEYRLPFEEHVGQQPSLEEMIECVVTQRKRPTLRNDWQSHPGLAVLSEAIKESWDQDAEARISASCIVERLHSVSNKII</sequence>
<dbReference type="InterPro" id="IPR045860">
    <property type="entry name" value="Snake_toxin-like_sf"/>
</dbReference>
<evidence type="ECO:0000256" key="14">
    <source>
        <dbReference type="ARBA" id="ARBA00023170"/>
    </source>
</evidence>
<comment type="caution">
    <text evidence="17">The sequence shown here is derived from an EMBL/GenBank/DDBJ whole genome shotgun (WGS) entry which is preliminary data.</text>
</comment>
<evidence type="ECO:0000256" key="7">
    <source>
        <dbReference type="ARBA" id="ARBA00022729"/>
    </source>
</evidence>
<dbReference type="CDD" id="cd23615">
    <property type="entry name" value="TFP_LU_ECD_ACVR2"/>
    <property type="match status" value="1"/>
</dbReference>
<dbReference type="GO" id="GO:0046872">
    <property type="term" value="F:metal ion binding"/>
    <property type="evidence" value="ECO:0007669"/>
    <property type="project" value="UniProtKB-KW"/>
</dbReference>
<dbReference type="InterPro" id="IPR000472">
    <property type="entry name" value="Activin_recp"/>
</dbReference>
<keyword evidence="12 15" id="KW-1133">Transmembrane helix</keyword>
<keyword evidence="6 15" id="KW-0479">Metal-binding</keyword>
<protein>
    <recommendedName>
        <fullName evidence="15">Serine/threonine-protein kinase receptor</fullName>
        <ecNumber evidence="15">2.7.11.30</ecNumber>
    </recommendedName>
</protein>
<dbReference type="GO" id="GO:0017002">
    <property type="term" value="F:activin receptor activity"/>
    <property type="evidence" value="ECO:0007669"/>
    <property type="project" value="TreeGrafter"/>
</dbReference>
<keyword evidence="4 15" id="KW-0808">Transferase</keyword>
<evidence type="ECO:0000256" key="2">
    <source>
        <dbReference type="ARBA" id="ARBA00009605"/>
    </source>
</evidence>
<evidence type="ECO:0000256" key="12">
    <source>
        <dbReference type="ARBA" id="ARBA00022989"/>
    </source>
</evidence>
<dbReference type="OrthoDB" id="547665at2759"/>
<evidence type="ECO:0000259" key="16">
    <source>
        <dbReference type="PROSITE" id="PS50011"/>
    </source>
</evidence>
<evidence type="ECO:0000313" key="17">
    <source>
        <dbReference type="EMBL" id="OXA62287.1"/>
    </source>
</evidence>
<dbReference type="SUPFAM" id="SSF56112">
    <property type="entry name" value="Protein kinase-like (PK-like)"/>
    <property type="match status" value="1"/>
</dbReference>
<keyword evidence="15" id="KW-0464">Manganese</keyword>
<comment type="subcellular location">
    <subcellularLocation>
        <location evidence="1 15">Membrane</location>
        <topology evidence="1 15">Single-pass type I membrane protein</topology>
    </subcellularLocation>
</comment>
<keyword evidence="3 15" id="KW-0723">Serine/threonine-protein kinase</keyword>
<dbReference type="Gene3D" id="3.30.200.20">
    <property type="entry name" value="Phosphorylase Kinase, domain 1"/>
    <property type="match status" value="1"/>
</dbReference>
<dbReference type="OMA" id="ILALWMY"/>
<dbReference type="InterPro" id="IPR000719">
    <property type="entry name" value="Prot_kinase_dom"/>
</dbReference>
<evidence type="ECO:0000256" key="8">
    <source>
        <dbReference type="ARBA" id="ARBA00022741"/>
    </source>
</evidence>
<dbReference type="GO" id="GO:0071363">
    <property type="term" value="P:cellular response to growth factor stimulus"/>
    <property type="evidence" value="ECO:0007669"/>
    <property type="project" value="TreeGrafter"/>
</dbReference>
<name>A0A226EYR9_FOLCA</name>
<keyword evidence="5 15" id="KW-0812">Transmembrane</keyword>
<dbReference type="Proteomes" id="UP000198287">
    <property type="component" value="Unassembled WGS sequence"/>
</dbReference>
<dbReference type="Pfam" id="PF07714">
    <property type="entry name" value="PK_Tyr_Ser-Thr"/>
    <property type="match status" value="1"/>
</dbReference>
<comment type="cofactor">
    <cofactor evidence="15">
        <name>Mg(2+)</name>
        <dbReference type="ChEBI" id="CHEBI:18420"/>
    </cofactor>
    <cofactor evidence="15">
        <name>Mn(2+)</name>
        <dbReference type="ChEBI" id="CHEBI:29035"/>
    </cofactor>
</comment>
<dbReference type="GO" id="GO:0005524">
    <property type="term" value="F:ATP binding"/>
    <property type="evidence" value="ECO:0007669"/>
    <property type="project" value="UniProtKB-UniRule"/>
</dbReference>
<dbReference type="AlphaFoldDB" id="A0A226EYR9"/>
<reference evidence="17 18" key="1">
    <citation type="submission" date="2015-12" db="EMBL/GenBank/DDBJ databases">
        <title>The genome of Folsomia candida.</title>
        <authorList>
            <person name="Faddeeva A."/>
            <person name="Derks M.F."/>
            <person name="Anvar Y."/>
            <person name="Smit S."/>
            <person name="Van Straalen N."/>
            <person name="Roelofs D."/>
        </authorList>
    </citation>
    <scope>NUCLEOTIDE SEQUENCE [LARGE SCALE GENOMIC DNA]</scope>
    <source>
        <strain evidence="17 18">VU population</strain>
        <tissue evidence="17">Whole body</tissue>
    </source>
</reference>
<evidence type="ECO:0000256" key="5">
    <source>
        <dbReference type="ARBA" id="ARBA00022692"/>
    </source>
</evidence>
<evidence type="ECO:0000256" key="6">
    <source>
        <dbReference type="ARBA" id="ARBA00022723"/>
    </source>
</evidence>
<evidence type="ECO:0000256" key="9">
    <source>
        <dbReference type="ARBA" id="ARBA00022777"/>
    </source>
</evidence>
<proteinExistence type="inferred from homology"/>
<dbReference type="InterPro" id="IPR001245">
    <property type="entry name" value="Ser-Thr/Tyr_kinase_cat_dom"/>
</dbReference>
<evidence type="ECO:0000256" key="1">
    <source>
        <dbReference type="ARBA" id="ARBA00004479"/>
    </source>
</evidence>
<feature type="transmembrane region" description="Helical" evidence="15">
    <location>
        <begin position="157"/>
        <end position="179"/>
    </location>
</feature>
<accession>A0A226EYR9</accession>
<dbReference type="PRINTS" id="PR00653">
    <property type="entry name" value="ACTIVIN2R"/>
</dbReference>
<evidence type="ECO:0000256" key="15">
    <source>
        <dbReference type="RuleBase" id="RU361271"/>
    </source>
</evidence>
<dbReference type="PROSITE" id="PS00108">
    <property type="entry name" value="PROTEIN_KINASE_ST"/>
    <property type="match status" value="1"/>
</dbReference>
<gene>
    <name evidence="17" type="ORF">Fcan01_03288</name>
</gene>
<comment type="similarity">
    <text evidence="2 15">Belongs to the protein kinase superfamily. TKL Ser/Thr protein kinase family. TGFB receptor subfamily.</text>
</comment>
<organism evidence="17 18">
    <name type="scientific">Folsomia candida</name>
    <name type="common">Springtail</name>
    <dbReference type="NCBI Taxonomy" id="158441"/>
    <lineage>
        <taxon>Eukaryota</taxon>
        <taxon>Metazoa</taxon>
        <taxon>Ecdysozoa</taxon>
        <taxon>Arthropoda</taxon>
        <taxon>Hexapoda</taxon>
        <taxon>Collembola</taxon>
        <taxon>Entomobryomorpha</taxon>
        <taxon>Isotomoidea</taxon>
        <taxon>Isotomidae</taxon>
        <taxon>Proisotominae</taxon>
        <taxon>Folsomia</taxon>
    </lineage>
</organism>
<evidence type="ECO:0000256" key="3">
    <source>
        <dbReference type="ARBA" id="ARBA00022527"/>
    </source>
</evidence>
<evidence type="ECO:0000256" key="13">
    <source>
        <dbReference type="ARBA" id="ARBA00023136"/>
    </source>
</evidence>
<feature type="domain" description="Protein kinase" evidence="16">
    <location>
        <begin position="215"/>
        <end position="506"/>
    </location>
</feature>
<evidence type="ECO:0000256" key="10">
    <source>
        <dbReference type="ARBA" id="ARBA00022840"/>
    </source>
</evidence>
<keyword evidence="7" id="KW-0732">Signal</keyword>
<keyword evidence="9 15" id="KW-0418">Kinase</keyword>
<dbReference type="Gene3D" id="1.10.510.10">
    <property type="entry name" value="Transferase(Phosphotransferase) domain 1"/>
    <property type="match status" value="1"/>
</dbReference>
<dbReference type="GO" id="GO:0048185">
    <property type="term" value="F:activin binding"/>
    <property type="evidence" value="ECO:0007669"/>
    <property type="project" value="TreeGrafter"/>
</dbReference>
<keyword evidence="13 15" id="KW-0472">Membrane</keyword>
<evidence type="ECO:0000256" key="4">
    <source>
        <dbReference type="ARBA" id="ARBA00022679"/>
    </source>
</evidence>
<keyword evidence="11 15" id="KW-0460">Magnesium</keyword>
<dbReference type="GO" id="GO:0048179">
    <property type="term" value="C:activin receptor complex"/>
    <property type="evidence" value="ECO:0007669"/>
    <property type="project" value="TreeGrafter"/>
</dbReference>
<dbReference type="Pfam" id="PF01064">
    <property type="entry name" value="Activin_recp"/>
    <property type="match status" value="1"/>
</dbReference>
<dbReference type="PANTHER" id="PTHR23255:SF98">
    <property type="entry name" value="SERINE_THREONINE-PROTEIN KINASE RECEPTOR"/>
    <property type="match status" value="1"/>
</dbReference>
<dbReference type="STRING" id="158441.A0A226EYR9"/>
<dbReference type="InterPro" id="IPR011009">
    <property type="entry name" value="Kinase-like_dom_sf"/>
</dbReference>
<dbReference type="PROSITE" id="PS50011">
    <property type="entry name" value="PROTEIN_KINASE_DOM"/>
    <property type="match status" value="1"/>
</dbReference>
<dbReference type="SUPFAM" id="SSF57302">
    <property type="entry name" value="Snake toxin-like"/>
    <property type="match status" value="1"/>
</dbReference>
<dbReference type="InterPro" id="IPR000333">
    <property type="entry name" value="TGFB_receptor"/>
</dbReference>
<dbReference type="InterPro" id="IPR008271">
    <property type="entry name" value="Ser/Thr_kinase_AS"/>
</dbReference>